<reference evidence="2 3" key="1">
    <citation type="submission" date="2018-05" db="EMBL/GenBank/DDBJ databases">
        <title>Complete genome sequence of the Type Strain of Streptomyces spongiicola HNM0071, the producer of staurosporine.</title>
        <authorList>
            <person name="Zhou S."/>
            <person name="Huang X."/>
        </authorList>
    </citation>
    <scope>NUCLEOTIDE SEQUENCE [LARGE SCALE GENOMIC DNA]</scope>
    <source>
        <strain evidence="2 3">HNM0071</strain>
    </source>
</reference>
<proteinExistence type="predicted"/>
<dbReference type="RefSeq" id="WP_109293765.1">
    <property type="nucleotide sequence ID" value="NZ_CP029254.1"/>
</dbReference>
<protein>
    <submittedName>
        <fullName evidence="2">Uncharacterized protein</fullName>
    </submittedName>
</protein>
<dbReference type="Proteomes" id="UP000245051">
    <property type="component" value="Chromosome"/>
</dbReference>
<dbReference type="Pfam" id="PF19545">
    <property type="entry name" value="DUF6069"/>
    <property type="match status" value="1"/>
</dbReference>
<feature type="transmembrane region" description="Helical" evidence="1">
    <location>
        <begin position="121"/>
        <end position="138"/>
    </location>
</feature>
<feature type="transmembrane region" description="Helical" evidence="1">
    <location>
        <begin position="61"/>
        <end position="83"/>
    </location>
</feature>
<dbReference type="InterPro" id="IPR045713">
    <property type="entry name" value="DUF6069"/>
</dbReference>
<feature type="transmembrane region" description="Helical" evidence="1">
    <location>
        <begin position="92"/>
        <end position="115"/>
    </location>
</feature>
<accession>A0ABN5KJU6</accession>
<gene>
    <name evidence="2" type="ORF">DDQ41_07430</name>
</gene>
<keyword evidence="3" id="KW-1185">Reference proteome</keyword>
<dbReference type="EMBL" id="CP029254">
    <property type="protein sequence ID" value="AWK08779.1"/>
    <property type="molecule type" value="Genomic_DNA"/>
</dbReference>
<keyword evidence="1" id="KW-0812">Transmembrane</keyword>
<organism evidence="2 3">
    <name type="scientific">Streptomyces spongiicola</name>
    <dbReference type="NCBI Taxonomy" id="1690221"/>
    <lineage>
        <taxon>Bacteria</taxon>
        <taxon>Bacillati</taxon>
        <taxon>Actinomycetota</taxon>
        <taxon>Actinomycetes</taxon>
        <taxon>Kitasatosporales</taxon>
        <taxon>Streptomycetaceae</taxon>
        <taxon>Streptomyces</taxon>
    </lineage>
</organism>
<keyword evidence="1" id="KW-1133">Transmembrane helix</keyword>
<name>A0ABN5KJU6_9ACTN</name>
<sequence length="150" mass="15174">MSTLPTVPARAGSGGPVRVRALAVAGAVLADALIWLVAHSALGIDLRIPDGPGSTTTSELLLPAVIIGSAVVSLLGWGLLVLLERLTGRAPVLWTGAASLVLALSLFAPLFGAGLTTGNRITLVLLHLTVGAVLIPAFRRGSVPDRGPVP</sequence>
<evidence type="ECO:0000256" key="1">
    <source>
        <dbReference type="SAM" id="Phobius"/>
    </source>
</evidence>
<keyword evidence="1" id="KW-0472">Membrane</keyword>
<feature type="transmembrane region" description="Helical" evidence="1">
    <location>
        <begin position="21"/>
        <end position="41"/>
    </location>
</feature>
<evidence type="ECO:0000313" key="2">
    <source>
        <dbReference type="EMBL" id="AWK08779.1"/>
    </source>
</evidence>
<evidence type="ECO:0000313" key="3">
    <source>
        <dbReference type="Proteomes" id="UP000245051"/>
    </source>
</evidence>